<dbReference type="SUPFAM" id="SSF81271">
    <property type="entry name" value="TGS-like"/>
    <property type="match status" value="1"/>
</dbReference>
<evidence type="ECO:0000313" key="16">
    <source>
        <dbReference type="EMBL" id="GMN41662.1"/>
    </source>
</evidence>
<keyword evidence="7" id="KW-0547">Nucleotide-binding</keyword>
<protein>
    <recommendedName>
        <fullName evidence="3">threonine--tRNA ligase</fullName>
        <ecNumber evidence="3">6.1.1.3</ecNumber>
    </recommendedName>
    <alternativeName>
        <fullName evidence="12">Threonyl-tRNA synthetase</fullName>
    </alternativeName>
</protein>
<dbReference type="PROSITE" id="PS50862">
    <property type="entry name" value="AA_TRNA_LIGASE_II"/>
    <property type="match status" value="1"/>
</dbReference>
<dbReference type="Pfam" id="PF00587">
    <property type="entry name" value="tRNA-synt_2b"/>
    <property type="match status" value="2"/>
</dbReference>
<dbReference type="InterPro" id="IPR002320">
    <property type="entry name" value="Thr-tRNA-ligase_IIa"/>
</dbReference>
<evidence type="ECO:0000256" key="3">
    <source>
        <dbReference type="ARBA" id="ARBA00013163"/>
    </source>
</evidence>
<keyword evidence="5" id="KW-0436">Ligase</keyword>
<dbReference type="CDD" id="cd00860">
    <property type="entry name" value="ThrRS_anticodon"/>
    <property type="match status" value="1"/>
</dbReference>
<dbReference type="InterPro" id="IPR033728">
    <property type="entry name" value="ThrRS_core"/>
</dbReference>
<dbReference type="GO" id="GO:0005524">
    <property type="term" value="F:ATP binding"/>
    <property type="evidence" value="ECO:0007669"/>
    <property type="project" value="UniProtKB-KW"/>
</dbReference>
<dbReference type="InterPro" id="IPR004154">
    <property type="entry name" value="Anticodon-bd"/>
</dbReference>
<dbReference type="GO" id="GO:0046872">
    <property type="term" value="F:metal ion binding"/>
    <property type="evidence" value="ECO:0007669"/>
    <property type="project" value="UniProtKB-KW"/>
</dbReference>
<evidence type="ECO:0000256" key="8">
    <source>
        <dbReference type="ARBA" id="ARBA00022833"/>
    </source>
</evidence>
<keyword evidence="8" id="KW-0862">Zinc</keyword>
<dbReference type="CDD" id="cd01667">
    <property type="entry name" value="TGS_ThrRS"/>
    <property type="match status" value="1"/>
</dbReference>
<gene>
    <name evidence="16" type="ORF">TIFTF001_010876</name>
</gene>
<dbReference type="InterPro" id="IPR002314">
    <property type="entry name" value="aa-tRNA-synt_IIb"/>
</dbReference>
<keyword evidence="4" id="KW-0963">Cytoplasm</keyword>
<dbReference type="PANTHER" id="PTHR11451">
    <property type="entry name" value="THREONINE-TRNA LIGASE"/>
    <property type="match status" value="1"/>
</dbReference>
<evidence type="ECO:0000259" key="14">
    <source>
        <dbReference type="PROSITE" id="PS50862"/>
    </source>
</evidence>
<proteinExistence type="inferred from homology"/>
<dbReference type="SUPFAM" id="SSF55186">
    <property type="entry name" value="ThrRS/AlaRS common domain"/>
    <property type="match status" value="1"/>
</dbReference>
<keyword evidence="11" id="KW-0030">Aminoacyl-tRNA synthetase</keyword>
<evidence type="ECO:0000259" key="15">
    <source>
        <dbReference type="PROSITE" id="PS51880"/>
    </source>
</evidence>
<dbReference type="Pfam" id="PF07973">
    <property type="entry name" value="tRNA_SAD"/>
    <property type="match status" value="1"/>
</dbReference>
<dbReference type="GO" id="GO:0006435">
    <property type="term" value="P:threonyl-tRNA aminoacylation"/>
    <property type="evidence" value="ECO:0007669"/>
    <property type="project" value="InterPro"/>
</dbReference>
<dbReference type="SUPFAM" id="SSF52954">
    <property type="entry name" value="Class II aaRS ABD-related"/>
    <property type="match status" value="1"/>
</dbReference>
<dbReference type="FunFam" id="3.40.50.800:FF:000019">
    <property type="entry name" value="Threonine--tRNA ligase mitochondrial 1"/>
    <property type="match status" value="1"/>
</dbReference>
<dbReference type="InterPro" id="IPR036621">
    <property type="entry name" value="Anticodon-bd_dom_sf"/>
</dbReference>
<comment type="subcellular location">
    <subcellularLocation>
        <location evidence="1">Cytoplasm</location>
    </subcellularLocation>
</comment>
<dbReference type="InterPro" id="IPR012947">
    <property type="entry name" value="tRNA_SAD"/>
</dbReference>
<feature type="domain" description="TGS" evidence="15">
    <location>
        <begin position="40"/>
        <end position="102"/>
    </location>
</feature>
<dbReference type="Pfam" id="PF02824">
    <property type="entry name" value="TGS"/>
    <property type="match status" value="1"/>
</dbReference>
<dbReference type="Gene3D" id="3.10.20.30">
    <property type="match status" value="1"/>
</dbReference>
<dbReference type="FunFam" id="3.30.980.10:FF:000005">
    <property type="entry name" value="Threonyl-tRNA synthetase, mitochondrial"/>
    <property type="match status" value="1"/>
</dbReference>
<dbReference type="EC" id="6.1.1.3" evidence="3"/>
<dbReference type="InterPro" id="IPR012675">
    <property type="entry name" value="Beta-grasp_dom_sf"/>
</dbReference>
<dbReference type="GO" id="GO:0009507">
    <property type="term" value="C:chloroplast"/>
    <property type="evidence" value="ECO:0007669"/>
    <property type="project" value="TreeGrafter"/>
</dbReference>
<comment type="catalytic activity">
    <reaction evidence="13">
        <text>tRNA(Thr) + L-threonine + ATP = L-threonyl-tRNA(Thr) + AMP + diphosphate + H(+)</text>
        <dbReference type="Rhea" id="RHEA:24624"/>
        <dbReference type="Rhea" id="RHEA-COMP:9670"/>
        <dbReference type="Rhea" id="RHEA-COMP:9704"/>
        <dbReference type="ChEBI" id="CHEBI:15378"/>
        <dbReference type="ChEBI" id="CHEBI:30616"/>
        <dbReference type="ChEBI" id="CHEBI:33019"/>
        <dbReference type="ChEBI" id="CHEBI:57926"/>
        <dbReference type="ChEBI" id="CHEBI:78442"/>
        <dbReference type="ChEBI" id="CHEBI:78534"/>
        <dbReference type="ChEBI" id="CHEBI:456215"/>
        <dbReference type="EC" id="6.1.1.3"/>
    </reaction>
</comment>
<dbReference type="SUPFAM" id="SSF55681">
    <property type="entry name" value="Class II aaRS and biotin synthetases"/>
    <property type="match status" value="2"/>
</dbReference>
<dbReference type="Proteomes" id="UP001187192">
    <property type="component" value="Unassembled WGS sequence"/>
</dbReference>
<keyword evidence="17" id="KW-1185">Reference proteome</keyword>
<dbReference type="PROSITE" id="PS51880">
    <property type="entry name" value="TGS"/>
    <property type="match status" value="1"/>
</dbReference>
<dbReference type="FunFam" id="3.30.930.10:FF:000002">
    <property type="entry name" value="Threonine--tRNA ligase"/>
    <property type="match status" value="2"/>
</dbReference>
<dbReference type="AlphaFoldDB" id="A0AA87ZYW9"/>
<evidence type="ECO:0000256" key="6">
    <source>
        <dbReference type="ARBA" id="ARBA00022723"/>
    </source>
</evidence>
<evidence type="ECO:0000256" key="4">
    <source>
        <dbReference type="ARBA" id="ARBA00022490"/>
    </source>
</evidence>
<name>A0AA87ZYW9_FICCA</name>
<evidence type="ECO:0000256" key="13">
    <source>
        <dbReference type="ARBA" id="ARBA00049515"/>
    </source>
</evidence>
<comment type="similarity">
    <text evidence="2">Belongs to the class-II aminoacyl-tRNA synthetase family.</text>
</comment>
<dbReference type="Gene3D" id="3.40.50.800">
    <property type="entry name" value="Anticodon-binding domain"/>
    <property type="match status" value="1"/>
</dbReference>
<evidence type="ECO:0000313" key="17">
    <source>
        <dbReference type="Proteomes" id="UP001187192"/>
    </source>
</evidence>
<comment type="caution">
    <text evidence="16">The sequence shown here is derived from an EMBL/GenBank/DDBJ whole genome shotgun (WGS) entry which is preliminary data.</text>
</comment>
<evidence type="ECO:0000256" key="10">
    <source>
        <dbReference type="ARBA" id="ARBA00022917"/>
    </source>
</evidence>
<dbReference type="InterPro" id="IPR012676">
    <property type="entry name" value="TGS-like"/>
</dbReference>
<dbReference type="InterPro" id="IPR047246">
    <property type="entry name" value="ThrRS_anticodon"/>
</dbReference>
<sequence>MAAANHKDEAYLATVIPKRIQLFETIKAQQNLHRLSLLSDPIKITLPDGKVKEGKRWATSPLDVAKEISKSLAANSLISEVNGVLWDMTRPLEGDCELKLFTFENDEGRDTFWHSSAHILGQALEVEYGCKLCIGPCTTRGEGFYYDAFYGDLGLNEDHFKKIEAAATKAAGERQPFERIEVTREQALELFADNSFKANKTITVYRCGPLVDLCRGPHIPNTSVVKAFACLKASSAYWRGNKDRESLQRVYGISYPDKKRLEVISPNMYNMQLWETSGHAANYKENMFVFEIEKQEFGLKPMNCPGHCLMFQHRVRSYRELPLRLADFGVLHRNEASGALTGLTRVRRFQQGFHMSVTILWREYYARALDIIVDSDKFSSNVLQDDAHIFCRESQIKEEVRGVLEFVKYCYDIFGFTFDLKLSTRPEKYLGELATWEKAEAALTEALNEFGKPWQMNEGDGAFYGPKIDISVSDALNRKFQCATLQLDFQLPARFELYYSAEDEAKREAPVMIHRAVLGSVERMFAILLEHYKGKWPFWLSPRQAIVCPVSEKSQQYALQVRDQIHNAGYYVDADTSDRKIQKKVREAQLAQYNYILVVGEEEANTGQVSVRVRNANDHSVMGIDGLLAHFKAETDAFH</sequence>
<dbReference type="EMBL" id="BTGU01000013">
    <property type="protein sequence ID" value="GMN41662.1"/>
    <property type="molecule type" value="Genomic_DNA"/>
</dbReference>
<dbReference type="InterPro" id="IPR018163">
    <property type="entry name" value="Thr/Ala-tRNA-synth_IIc_edit"/>
</dbReference>
<dbReference type="GO" id="GO:0005739">
    <property type="term" value="C:mitochondrion"/>
    <property type="evidence" value="ECO:0007669"/>
    <property type="project" value="TreeGrafter"/>
</dbReference>
<evidence type="ECO:0000256" key="12">
    <source>
        <dbReference type="ARBA" id="ARBA00031900"/>
    </source>
</evidence>
<dbReference type="Gene3D" id="3.30.930.10">
    <property type="entry name" value="Bira Bifunctional Protein, Domain 2"/>
    <property type="match status" value="1"/>
</dbReference>
<feature type="domain" description="Aminoacyl-transfer RNA synthetases class-II family profile" evidence="14">
    <location>
        <begin position="244"/>
        <end position="537"/>
    </location>
</feature>
<accession>A0AA87ZYW9</accession>
<evidence type="ECO:0000256" key="11">
    <source>
        <dbReference type="ARBA" id="ARBA00023146"/>
    </source>
</evidence>
<evidence type="ECO:0000256" key="5">
    <source>
        <dbReference type="ARBA" id="ARBA00022598"/>
    </source>
</evidence>
<dbReference type="InterPro" id="IPR006195">
    <property type="entry name" value="aa-tRNA-synth_II"/>
</dbReference>
<evidence type="ECO:0000256" key="1">
    <source>
        <dbReference type="ARBA" id="ARBA00004496"/>
    </source>
</evidence>
<dbReference type="InterPro" id="IPR004095">
    <property type="entry name" value="TGS"/>
</dbReference>
<keyword evidence="6" id="KW-0479">Metal-binding</keyword>
<dbReference type="CDD" id="cd00771">
    <property type="entry name" value="ThrRS_core"/>
    <property type="match status" value="1"/>
</dbReference>
<reference evidence="16" key="1">
    <citation type="submission" date="2023-07" db="EMBL/GenBank/DDBJ databases">
        <title>draft genome sequence of fig (Ficus carica).</title>
        <authorList>
            <person name="Takahashi T."/>
            <person name="Nishimura K."/>
        </authorList>
    </citation>
    <scope>NUCLEOTIDE SEQUENCE</scope>
</reference>
<keyword evidence="10" id="KW-0648">Protein biosynthesis</keyword>
<evidence type="ECO:0000256" key="9">
    <source>
        <dbReference type="ARBA" id="ARBA00022840"/>
    </source>
</evidence>
<evidence type="ECO:0000256" key="2">
    <source>
        <dbReference type="ARBA" id="ARBA00008226"/>
    </source>
</evidence>
<dbReference type="InterPro" id="IPR045864">
    <property type="entry name" value="aa-tRNA-synth_II/BPL/LPL"/>
</dbReference>
<dbReference type="FunFam" id="3.10.20.30:FF:000006">
    <property type="entry name" value="Threonine--tRNA ligase, cytoplasmic"/>
    <property type="match status" value="1"/>
</dbReference>
<dbReference type="PRINTS" id="PR01047">
    <property type="entry name" value="TRNASYNTHTHR"/>
</dbReference>
<dbReference type="SMART" id="SM00863">
    <property type="entry name" value="tRNA_SAD"/>
    <property type="match status" value="1"/>
</dbReference>
<dbReference type="GO" id="GO:0004829">
    <property type="term" value="F:threonine-tRNA ligase activity"/>
    <property type="evidence" value="ECO:0007669"/>
    <property type="project" value="UniProtKB-EC"/>
</dbReference>
<keyword evidence="9" id="KW-0067">ATP-binding</keyword>
<dbReference type="Pfam" id="PF03129">
    <property type="entry name" value="HGTP_anticodon"/>
    <property type="match status" value="1"/>
</dbReference>
<organism evidence="16 17">
    <name type="scientific">Ficus carica</name>
    <name type="common">Common fig</name>
    <dbReference type="NCBI Taxonomy" id="3494"/>
    <lineage>
        <taxon>Eukaryota</taxon>
        <taxon>Viridiplantae</taxon>
        <taxon>Streptophyta</taxon>
        <taxon>Embryophyta</taxon>
        <taxon>Tracheophyta</taxon>
        <taxon>Spermatophyta</taxon>
        <taxon>Magnoliopsida</taxon>
        <taxon>eudicotyledons</taxon>
        <taxon>Gunneridae</taxon>
        <taxon>Pentapetalae</taxon>
        <taxon>rosids</taxon>
        <taxon>fabids</taxon>
        <taxon>Rosales</taxon>
        <taxon>Moraceae</taxon>
        <taxon>Ficeae</taxon>
        <taxon>Ficus</taxon>
    </lineage>
</organism>
<dbReference type="PANTHER" id="PTHR11451:SF46">
    <property type="entry name" value="THREONINE--TRNA LIGASE"/>
    <property type="match status" value="1"/>
</dbReference>
<dbReference type="Gene3D" id="3.30.980.10">
    <property type="entry name" value="Threonyl-trna Synthetase, Chain A, domain 2"/>
    <property type="match status" value="1"/>
</dbReference>
<evidence type="ECO:0000256" key="7">
    <source>
        <dbReference type="ARBA" id="ARBA00022741"/>
    </source>
</evidence>